<name>A0A7J7DNM1_TRIWF</name>
<keyword evidence="4" id="KW-1185">Reference proteome</keyword>
<dbReference type="GO" id="GO:0099402">
    <property type="term" value="P:plant organ development"/>
    <property type="evidence" value="ECO:0007669"/>
    <property type="project" value="UniProtKB-ARBA"/>
</dbReference>
<gene>
    <name evidence="3" type="ORF">HS088_TW05G00531</name>
</gene>
<dbReference type="SUPFAM" id="SSF81901">
    <property type="entry name" value="HCP-like"/>
    <property type="match status" value="1"/>
</dbReference>
<evidence type="ECO:0000256" key="1">
    <source>
        <dbReference type="ARBA" id="ARBA00022737"/>
    </source>
</evidence>
<dbReference type="SUPFAM" id="SSF48452">
    <property type="entry name" value="TPR-like"/>
    <property type="match status" value="1"/>
</dbReference>
<dbReference type="GO" id="GO:0009451">
    <property type="term" value="P:RNA modification"/>
    <property type="evidence" value="ECO:0007669"/>
    <property type="project" value="InterPro"/>
</dbReference>
<feature type="repeat" description="PPR" evidence="2">
    <location>
        <begin position="474"/>
        <end position="508"/>
    </location>
</feature>
<dbReference type="Proteomes" id="UP000593562">
    <property type="component" value="Unassembled WGS sequence"/>
</dbReference>
<dbReference type="FunFam" id="1.25.40.10:FF:000158">
    <property type="entry name" value="pentatricopeptide repeat-containing protein At2g33680"/>
    <property type="match status" value="1"/>
</dbReference>
<dbReference type="Gene3D" id="1.25.40.10">
    <property type="entry name" value="Tetratricopeptide repeat domain"/>
    <property type="match status" value="5"/>
</dbReference>
<keyword evidence="1" id="KW-0677">Repeat</keyword>
<dbReference type="InParanoid" id="A0A7J7DNM1"/>
<dbReference type="Pfam" id="PF01535">
    <property type="entry name" value="PPR"/>
    <property type="match status" value="4"/>
</dbReference>
<dbReference type="GO" id="GO:0003723">
    <property type="term" value="F:RNA binding"/>
    <property type="evidence" value="ECO:0007669"/>
    <property type="project" value="InterPro"/>
</dbReference>
<dbReference type="Pfam" id="PF20431">
    <property type="entry name" value="E_motif"/>
    <property type="match status" value="1"/>
</dbReference>
<dbReference type="OrthoDB" id="185373at2759"/>
<dbReference type="InterPro" id="IPR011990">
    <property type="entry name" value="TPR-like_helical_dom_sf"/>
</dbReference>
<dbReference type="InterPro" id="IPR046848">
    <property type="entry name" value="E_motif"/>
</dbReference>
<protein>
    <submittedName>
        <fullName evidence="3">Pentatricopeptide repeat-containing protein</fullName>
    </submittedName>
</protein>
<reference evidence="3 4" key="1">
    <citation type="journal article" date="2020" name="Nat. Commun.">
        <title>Genome of Tripterygium wilfordii and identification of cytochrome P450 involved in triptolide biosynthesis.</title>
        <authorList>
            <person name="Tu L."/>
            <person name="Su P."/>
            <person name="Zhang Z."/>
            <person name="Gao L."/>
            <person name="Wang J."/>
            <person name="Hu T."/>
            <person name="Zhou J."/>
            <person name="Zhang Y."/>
            <person name="Zhao Y."/>
            <person name="Liu Y."/>
            <person name="Song Y."/>
            <person name="Tong Y."/>
            <person name="Lu Y."/>
            <person name="Yang J."/>
            <person name="Xu C."/>
            <person name="Jia M."/>
            <person name="Peters R.J."/>
            <person name="Huang L."/>
            <person name="Gao W."/>
        </authorList>
    </citation>
    <scope>NUCLEOTIDE SEQUENCE [LARGE SCALE GENOMIC DNA]</scope>
    <source>
        <strain evidence="4">cv. XIE 37</strain>
        <tissue evidence="3">Leaf</tissue>
    </source>
</reference>
<dbReference type="PROSITE" id="PS51375">
    <property type="entry name" value="PPR"/>
    <property type="match status" value="5"/>
</dbReference>
<comment type="caution">
    <text evidence="3">The sequence shown here is derived from an EMBL/GenBank/DDBJ whole genome shotgun (WGS) entry which is preliminary data.</text>
</comment>
<dbReference type="PANTHER" id="PTHR47926">
    <property type="entry name" value="PENTATRICOPEPTIDE REPEAT-CONTAINING PROTEIN"/>
    <property type="match status" value="1"/>
</dbReference>
<feature type="repeat" description="PPR" evidence="2">
    <location>
        <begin position="342"/>
        <end position="372"/>
    </location>
</feature>
<dbReference type="Pfam" id="PF13041">
    <property type="entry name" value="PPR_2"/>
    <property type="match status" value="4"/>
</dbReference>
<dbReference type="EMBL" id="JAAARO010000005">
    <property type="protein sequence ID" value="KAF5747804.1"/>
    <property type="molecule type" value="Genomic_DNA"/>
</dbReference>
<evidence type="ECO:0000313" key="4">
    <source>
        <dbReference type="Proteomes" id="UP000593562"/>
    </source>
</evidence>
<evidence type="ECO:0000313" key="3">
    <source>
        <dbReference type="EMBL" id="KAF5747804.1"/>
    </source>
</evidence>
<organism evidence="3 4">
    <name type="scientific">Tripterygium wilfordii</name>
    <name type="common">Thunder God vine</name>
    <dbReference type="NCBI Taxonomy" id="458696"/>
    <lineage>
        <taxon>Eukaryota</taxon>
        <taxon>Viridiplantae</taxon>
        <taxon>Streptophyta</taxon>
        <taxon>Embryophyta</taxon>
        <taxon>Tracheophyta</taxon>
        <taxon>Spermatophyta</taxon>
        <taxon>Magnoliopsida</taxon>
        <taxon>eudicotyledons</taxon>
        <taxon>Gunneridae</taxon>
        <taxon>Pentapetalae</taxon>
        <taxon>rosids</taxon>
        <taxon>fabids</taxon>
        <taxon>Celastrales</taxon>
        <taxon>Celastraceae</taxon>
        <taxon>Tripterygium</taxon>
    </lineage>
</organism>
<dbReference type="NCBIfam" id="TIGR00756">
    <property type="entry name" value="PPR"/>
    <property type="match status" value="5"/>
</dbReference>
<dbReference type="InterPro" id="IPR046960">
    <property type="entry name" value="PPR_At4g14850-like_plant"/>
</dbReference>
<feature type="repeat" description="PPR" evidence="2">
    <location>
        <begin position="272"/>
        <end position="306"/>
    </location>
</feature>
<dbReference type="FunFam" id="1.25.40.10:FF:000284">
    <property type="entry name" value="Pentatricopeptide repeat-containing protein"/>
    <property type="match status" value="1"/>
</dbReference>
<accession>A0A7J7DNM1</accession>
<dbReference type="InterPro" id="IPR002885">
    <property type="entry name" value="PPR_rpt"/>
</dbReference>
<feature type="repeat" description="PPR" evidence="2">
    <location>
        <begin position="171"/>
        <end position="205"/>
    </location>
</feature>
<dbReference type="AlphaFoldDB" id="A0A7J7DNM1"/>
<dbReference type="FunFam" id="1.25.40.10:FF:001322">
    <property type="entry name" value="Pentatricopeptide repeat-containing protein At3g16610"/>
    <property type="match status" value="1"/>
</dbReference>
<feature type="repeat" description="PPR" evidence="2">
    <location>
        <begin position="373"/>
        <end position="407"/>
    </location>
</feature>
<dbReference type="PANTHER" id="PTHR47926:SF452">
    <property type="entry name" value="PENTATRICOPEPTIDE REPEAT-CONTAINING PROTEIN"/>
    <property type="match status" value="1"/>
</dbReference>
<sequence length="698" mass="78099">MNTTKLLSLLRTCVSSKSLKQGKHIHQRIVTLGLQNNVVLCKNVIDLYVSGQYYQHAKLVLKSMENPLDLALWNGLIAACSKNHMFIDALEVYEILLQHPYLKPDFYTYPSVLKAYGELGNVVCGKKIHNYLIKSGLISNVVVASSLVRLYAKCNVFDSATKLFDEMPERDVASWNNVISCYYQAGHAEKALEYFRKMRDSGIEPNSVTLTTAISSCARLLEVERGMEIHMEMLKDGRLLDGYVRSALVDMYGKCGFLEIAKQVFEQIPAKNVVTWNSMIAGYSLKGESKTCFELFNRMQEEGIKPTLTTLNSLLVACSRSAQHQHGKLVHGYIIRNHIAADIYIYSLLIELYFKCGTIQSAENVFEMMPKSDAIASNVMINGYVTVGNYFAALSIFEAMKEAGVKPDAITFTSILPACSQLAALEMGKEIHDDIVESKYEKNEIVMGAVLDMYAKCGAVDEAVNVFNQLPEKDHVSWTSMITAYASHGQASEALKLFGEMQESNVKPDQVTFLAVLSACSHGGMVDEGCYYFNQMVNDYGISCEVEHYSCLIDVLGRAGRLSEAYEILKKTPEITEDVDLLSTLLSACSLHGNLELGEEIGKLLIGKDPDEISTYVVLSNMYASAKKWDKVRKVRIKMRELGLKKNPGCSWIEIDKKIQPFFVEDKLNQQSEMVYECLAVLSSHMETDDLLPPQQIL</sequence>
<proteinExistence type="predicted"/>
<evidence type="ECO:0000256" key="2">
    <source>
        <dbReference type="PROSITE-ProRule" id="PRU00708"/>
    </source>
</evidence>
<dbReference type="FunFam" id="1.25.40.10:FF:000073">
    <property type="entry name" value="Pentatricopeptide repeat-containing protein chloroplastic"/>
    <property type="match status" value="2"/>
</dbReference>
<dbReference type="FunCoup" id="A0A7J7DNM1">
    <property type="interactions" value="13"/>
</dbReference>